<evidence type="ECO:0000259" key="5">
    <source>
        <dbReference type="PROSITE" id="PS01124"/>
    </source>
</evidence>
<dbReference type="InterPro" id="IPR018062">
    <property type="entry name" value="HTH_AraC-typ_CS"/>
</dbReference>
<dbReference type="InterPro" id="IPR011990">
    <property type="entry name" value="TPR-like_helical_dom_sf"/>
</dbReference>
<evidence type="ECO:0000256" key="2">
    <source>
        <dbReference type="ARBA" id="ARBA00023125"/>
    </source>
</evidence>
<dbReference type="Pfam" id="PF14559">
    <property type="entry name" value="TPR_19"/>
    <property type="match status" value="1"/>
</dbReference>
<dbReference type="InterPro" id="IPR018060">
    <property type="entry name" value="HTH_AraC"/>
</dbReference>
<dbReference type="InterPro" id="IPR019734">
    <property type="entry name" value="TPR_rpt"/>
</dbReference>
<evidence type="ECO:0000256" key="4">
    <source>
        <dbReference type="PROSITE-ProRule" id="PRU00339"/>
    </source>
</evidence>
<protein>
    <recommendedName>
        <fullName evidence="5">HTH araC/xylS-type domain-containing protein</fullName>
    </recommendedName>
</protein>
<evidence type="ECO:0000256" key="3">
    <source>
        <dbReference type="ARBA" id="ARBA00023163"/>
    </source>
</evidence>
<dbReference type="InterPro" id="IPR050204">
    <property type="entry name" value="AraC_XylS_family_regulators"/>
</dbReference>
<reference evidence="6" key="1">
    <citation type="submission" date="2020-02" db="EMBL/GenBank/DDBJ databases">
        <authorList>
            <person name="Meier V. D."/>
        </authorList>
    </citation>
    <scope>NUCLEOTIDE SEQUENCE</scope>
    <source>
        <strain evidence="6">AVDCRST_MAG08</strain>
    </source>
</reference>
<dbReference type="SMART" id="SM00028">
    <property type="entry name" value="TPR"/>
    <property type="match status" value="4"/>
</dbReference>
<organism evidence="6">
    <name type="scientific">uncultured Acetobacteraceae bacterium</name>
    <dbReference type="NCBI Taxonomy" id="169975"/>
    <lineage>
        <taxon>Bacteria</taxon>
        <taxon>Pseudomonadati</taxon>
        <taxon>Pseudomonadota</taxon>
        <taxon>Alphaproteobacteria</taxon>
        <taxon>Acetobacterales</taxon>
        <taxon>Acetobacteraceae</taxon>
        <taxon>environmental samples</taxon>
    </lineage>
</organism>
<dbReference type="Pfam" id="PF12833">
    <property type="entry name" value="HTH_18"/>
    <property type="match status" value="1"/>
</dbReference>
<gene>
    <name evidence="6" type="ORF">AVDCRST_MAG08-4518</name>
</gene>
<dbReference type="GO" id="GO:0043565">
    <property type="term" value="F:sequence-specific DNA binding"/>
    <property type="evidence" value="ECO:0007669"/>
    <property type="project" value="InterPro"/>
</dbReference>
<dbReference type="SUPFAM" id="SSF48452">
    <property type="entry name" value="TPR-like"/>
    <property type="match status" value="1"/>
</dbReference>
<keyword evidence="2" id="KW-0238">DNA-binding</keyword>
<keyword evidence="1" id="KW-0805">Transcription regulation</keyword>
<feature type="domain" description="HTH araC/xylS-type" evidence="5">
    <location>
        <begin position="1"/>
        <end position="81"/>
    </location>
</feature>
<dbReference type="PROSITE" id="PS00041">
    <property type="entry name" value="HTH_ARAC_FAMILY_1"/>
    <property type="match status" value="1"/>
</dbReference>
<keyword evidence="4" id="KW-0802">TPR repeat</keyword>
<feature type="repeat" description="TPR" evidence="4">
    <location>
        <begin position="331"/>
        <end position="364"/>
    </location>
</feature>
<dbReference type="SMART" id="SM00342">
    <property type="entry name" value="HTH_ARAC"/>
    <property type="match status" value="1"/>
</dbReference>
<accession>A0A6J4JX76</accession>
<dbReference type="EMBL" id="CADCTG010000362">
    <property type="protein sequence ID" value="CAA9289771.1"/>
    <property type="molecule type" value="Genomic_DNA"/>
</dbReference>
<proteinExistence type="predicted"/>
<dbReference type="GO" id="GO:0003700">
    <property type="term" value="F:DNA-binding transcription factor activity"/>
    <property type="evidence" value="ECO:0007669"/>
    <property type="project" value="InterPro"/>
</dbReference>
<dbReference type="PANTHER" id="PTHR46796">
    <property type="entry name" value="HTH-TYPE TRANSCRIPTIONAL ACTIVATOR RHAS-RELATED"/>
    <property type="match status" value="1"/>
</dbReference>
<name>A0A6J4JX76_9PROT</name>
<keyword evidence="3" id="KW-0804">Transcription</keyword>
<evidence type="ECO:0000256" key="1">
    <source>
        <dbReference type="ARBA" id="ARBA00023015"/>
    </source>
</evidence>
<dbReference type="Gene3D" id="1.10.10.60">
    <property type="entry name" value="Homeodomain-like"/>
    <property type="match status" value="1"/>
</dbReference>
<dbReference type="Gene3D" id="1.25.40.10">
    <property type="entry name" value="Tetratricopeptide repeat domain"/>
    <property type="match status" value="2"/>
</dbReference>
<sequence length="465" mass="50004">MARAAGVSPRTLQRHFARALGLSPQSVIRRLRLDAARQFLRSGEATSVLDAALRHGFDHPGRFAIVYACAFGESPSATLRTARAMAPPSPPACGTRIMLRALVPACHADAARARRATDDLAIALGRARDLALLSPEPGAVPNHAHALRLEGRVEADCVVLTLVRPAQGMVLRTMREPLGPRGGPGWADRAAAAVRAAVAAERIEQARRTPRHRADVETLVTRARPAALTQEPAMVGMALDMLDEALHRDPAHAAAHALAGWGRALGANHCLTRDPDGERELASEHCRRALALCPDNPEVLTLAAGVMSLTRRFDEAECLVTRSLALDQDQPEALRRLGFIQNFRGDGRRAAAAFRQALRAYPTGNDGSMSLIGLGVANFILGDYGRSARALAHALEQQPSRAWPHRFLAAAAMHAGAHDEARRSLASLRRHFPDLTVSWCAQSDALHAEARGRVLEGLARAGLPR</sequence>
<dbReference type="AlphaFoldDB" id="A0A6J4JX76"/>
<dbReference type="PROSITE" id="PS50005">
    <property type="entry name" value="TPR"/>
    <property type="match status" value="1"/>
</dbReference>
<dbReference type="PROSITE" id="PS01124">
    <property type="entry name" value="HTH_ARAC_FAMILY_2"/>
    <property type="match status" value="1"/>
</dbReference>
<dbReference type="PANTHER" id="PTHR46796:SF12">
    <property type="entry name" value="HTH-TYPE DNA-BINDING TRANSCRIPTIONAL ACTIVATOR EUTR"/>
    <property type="match status" value="1"/>
</dbReference>
<evidence type="ECO:0000313" key="6">
    <source>
        <dbReference type="EMBL" id="CAA9289771.1"/>
    </source>
</evidence>